<accession>A0A1V3NC62</accession>
<organism evidence="11 12">
    <name type="scientific">Thioalkalivibrio denitrificans</name>
    <dbReference type="NCBI Taxonomy" id="108003"/>
    <lineage>
        <taxon>Bacteria</taxon>
        <taxon>Pseudomonadati</taxon>
        <taxon>Pseudomonadota</taxon>
        <taxon>Gammaproteobacteria</taxon>
        <taxon>Chromatiales</taxon>
        <taxon>Ectothiorhodospiraceae</taxon>
        <taxon>Thioalkalivibrio</taxon>
    </lineage>
</organism>
<sequence>MLAVALCFVPVGASAWWWQDQAGIDRIFTQPMSTWYRKVLYDVNTTWPDKPRDPLLVVRVGEQRLYLFKGGLPMKDYPVSTSRFGVGNEDGSFKTPLGVHQVRRRIGEEAPMGTIFRGRRNTGEVARILTGNGERSPDDNITSRILWLDGLEEGVNRGGDVDSFQRFIYIHGTDEEGLIGTPVSEGCVRMTNRDVIELFDQVPEGTLVMIVE</sequence>
<keyword evidence="12" id="KW-1185">Reference proteome</keyword>
<gene>
    <name evidence="11" type="ORF">B1C78_15070</name>
</gene>
<dbReference type="GO" id="GO:0018104">
    <property type="term" value="P:peptidoglycan-protein cross-linking"/>
    <property type="evidence" value="ECO:0007669"/>
    <property type="project" value="TreeGrafter"/>
</dbReference>
<keyword evidence="5" id="KW-0378">Hydrolase</keyword>
<dbReference type="AlphaFoldDB" id="A0A1V3NC62"/>
<feature type="domain" description="L,D-TPase catalytic" evidence="10">
    <location>
        <begin position="54"/>
        <end position="211"/>
    </location>
</feature>
<dbReference type="STRING" id="108003.B1C78_15070"/>
<dbReference type="GO" id="GO:0016757">
    <property type="term" value="F:glycosyltransferase activity"/>
    <property type="evidence" value="ECO:0007669"/>
    <property type="project" value="UniProtKB-KW"/>
</dbReference>
<keyword evidence="6 9" id="KW-0133">Cell shape</keyword>
<evidence type="ECO:0000313" key="11">
    <source>
        <dbReference type="EMBL" id="OOG22448.1"/>
    </source>
</evidence>
<dbReference type="PANTHER" id="PTHR30582:SF24">
    <property type="entry name" value="L,D-TRANSPEPTIDASE ERFK_SRFK-RELATED"/>
    <property type="match status" value="1"/>
</dbReference>
<keyword evidence="8 9" id="KW-0961">Cell wall biogenesis/degradation</keyword>
<dbReference type="PROSITE" id="PS52029">
    <property type="entry name" value="LD_TPASE"/>
    <property type="match status" value="1"/>
</dbReference>
<dbReference type="UniPathway" id="UPA00219"/>
<keyword evidence="3" id="KW-0328">Glycosyltransferase</keyword>
<dbReference type="CDD" id="cd16913">
    <property type="entry name" value="YkuD_like"/>
    <property type="match status" value="1"/>
</dbReference>
<evidence type="ECO:0000256" key="6">
    <source>
        <dbReference type="ARBA" id="ARBA00022960"/>
    </source>
</evidence>
<comment type="pathway">
    <text evidence="1 9">Cell wall biogenesis; peptidoglycan biosynthesis.</text>
</comment>
<dbReference type="InterPro" id="IPR005490">
    <property type="entry name" value="LD_TPept_cat_dom"/>
</dbReference>
<dbReference type="InterPro" id="IPR038063">
    <property type="entry name" value="Transpep_catalytic_dom"/>
</dbReference>
<evidence type="ECO:0000313" key="12">
    <source>
        <dbReference type="Proteomes" id="UP000189462"/>
    </source>
</evidence>
<feature type="active site" description="Proton donor/acceptor" evidence="9">
    <location>
        <position position="171"/>
    </location>
</feature>
<dbReference type="GO" id="GO:0071972">
    <property type="term" value="F:peptidoglycan L,D-transpeptidase activity"/>
    <property type="evidence" value="ECO:0007669"/>
    <property type="project" value="TreeGrafter"/>
</dbReference>
<protein>
    <recommendedName>
        <fullName evidence="10">L,D-TPase catalytic domain-containing protein</fullName>
    </recommendedName>
</protein>
<reference evidence="11 12" key="1">
    <citation type="submission" date="2017-02" db="EMBL/GenBank/DDBJ databases">
        <title>Genomic diversity within the haloalkaliphilic genus Thioalkalivibrio.</title>
        <authorList>
            <person name="Ahn A.-C."/>
            <person name="Meier-Kolthoff J."/>
            <person name="Overmars L."/>
            <person name="Richter M."/>
            <person name="Woyke T."/>
            <person name="Sorokin D.Y."/>
            <person name="Muyzer G."/>
        </authorList>
    </citation>
    <scope>NUCLEOTIDE SEQUENCE [LARGE SCALE GENOMIC DNA]</scope>
    <source>
        <strain evidence="11 12">ALJD</strain>
    </source>
</reference>
<keyword evidence="7 9" id="KW-0573">Peptidoglycan synthesis</keyword>
<dbReference type="InterPro" id="IPR050979">
    <property type="entry name" value="LD-transpeptidase"/>
</dbReference>
<evidence type="ECO:0000256" key="1">
    <source>
        <dbReference type="ARBA" id="ARBA00004752"/>
    </source>
</evidence>
<dbReference type="GO" id="GO:0008360">
    <property type="term" value="P:regulation of cell shape"/>
    <property type="evidence" value="ECO:0007669"/>
    <property type="project" value="UniProtKB-UniRule"/>
</dbReference>
<proteinExistence type="inferred from homology"/>
<dbReference type="PANTHER" id="PTHR30582">
    <property type="entry name" value="L,D-TRANSPEPTIDASE"/>
    <property type="match status" value="1"/>
</dbReference>
<evidence type="ECO:0000256" key="3">
    <source>
        <dbReference type="ARBA" id="ARBA00022676"/>
    </source>
</evidence>
<evidence type="ECO:0000256" key="7">
    <source>
        <dbReference type="ARBA" id="ARBA00022984"/>
    </source>
</evidence>
<comment type="similarity">
    <text evidence="2">Belongs to the YkuD family.</text>
</comment>
<feature type="active site" description="Nucleophile" evidence="9">
    <location>
        <position position="187"/>
    </location>
</feature>
<dbReference type="GO" id="GO:0071555">
    <property type="term" value="P:cell wall organization"/>
    <property type="evidence" value="ECO:0007669"/>
    <property type="project" value="UniProtKB-UniRule"/>
</dbReference>
<name>A0A1V3NC62_9GAMM</name>
<dbReference type="Gene3D" id="2.40.440.10">
    <property type="entry name" value="L,D-transpeptidase catalytic domain-like"/>
    <property type="match status" value="1"/>
</dbReference>
<dbReference type="Proteomes" id="UP000189462">
    <property type="component" value="Unassembled WGS sequence"/>
</dbReference>
<comment type="caution">
    <text evidence="11">The sequence shown here is derived from an EMBL/GenBank/DDBJ whole genome shotgun (WGS) entry which is preliminary data.</text>
</comment>
<evidence type="ECO:0000256" key="2">
    <source>
        <dbReference type="ARBA" id="ARBA00005992"/>
    </source>
</evidence>
<keyword evidence="4" id="KW-0808">Transferase</keyword>
<evidence type="ECO:0000256" key="5">
    <source>
        <dbReference type="ARBA" id="ARBA00022801"/>
    </source>
</evidence>
<evidence type="ECO:0000256" key="9">
    <source>
        <dbReference type="PROSITE-ProRule" id="PRU01373"/>
    </source>
</evidence>
<evidence type="ECO:0000256" key="4">
    <source>
        <dbReference type="ARBA" id="ARBA00022679"/>
    </source>
</evidence>
<dbReference type="EMBL" id="MVBK01000101">
    <property type="protein sequence ID" value="OOG22448.1"/>
    <property type="molecule type" value="Genomic_DNA"/>
</dbReference>
<evidence type="ECO:0000259" key="10">
    <source>
        <dbReference type="PROSITE" id="PS52029"/>
    </source>
</evidence>
<dbReference type="SUPFAM" id="SSF141523">
    <property type="entry name" value="L,D-transpeptidase catalytic domain-like"/>
    <property type="match status" value="1"/>
</dbReference>
<dbReference type="GO" id="GO:0005576">
    <property type="term" value="C:extracellular region"/>
    <property type="evidence" value="ECO:0007669"/>
    <property type="project" value="TreeGrafter"/>
</dbReference>
<evidence type="ECO:0000256" key="8">
    <source>
        <dbReference type="ARBA" id="ARBA00023316"/>
    </source>
</evidence>
<dbReference type="Pfam" id="PF03734">
    <property type="entry name" value="YkuD"/>
    <property type="match status" value="1"/>
</dbReference>